<organism evidence="3">
    <name type="scientific">marine metagenome</name>
    <dbReference type="NCBI Taxonomy" id="408172"/>
    <lineage>
        <taxon>unclassified sequences</taxon>
        <taxon>metagenomes</taxon>
        <taxon>ecological metagenomes</taxon>
    </lineage>
</organism>
<dbReference type="GO" id="GO:0016987">
    <property type="term" value="F:sigma factor activity"/>
    <property type="evidence" value="ECO:0007669"/>
    <property type="project" value="InterPro"/>
</dbReference>
<name>A0A382T1L2_9ZZZZ</name>
<feature type="region of interest" description="Disordered" evidence="1">
    <location>
        <begin position="1"/>
        <end position="29"/>
    </location>
</feature>
<reference evidence="3" key="1">
    <citation type="submission" date="2018-05" db="EMBL/GenBank/DDBJ databases">
        <authorList>
            <person name="Lanie J.A."/>
            <person name="Ng W.-L."/>
            <person name="Kazmierczak K.M."/>
            <person name="Andrzejewski T.M."/>
            <person name="Davidsen T.M."/>
            <person name="Wayne K.J."/>
            <person name="Tettelin H."/>
            <person name="Glass J.I."/>
            <person name="Rusch D."/>
            <person name="Podicherti R."/>
            <person name="Tsui H.-C.T."/>
            <person name="Winkler M.E."/>
        </authorList>
    </citation>
    <scope>NUCLEOTIDE SEQUENCE</scope>
</reference>
<gene>
    <name evidence="3" type="ORF">METZ01_LOCUS368810</name>
</gene>
<dbReference type="EMBL" id="UINC01133174">
    <property type="protein sequence ID" value="SVD15956.1"/>
    <property type="molecule type" value="Genomic_DNA"/>
</dbReference>
<evidence type="ECO:0000256" key="1">
    <source>
        <dbReference type="SAM" id="MobiDB-lite"/>
    </source>
</evidence>
<dbReference type="InterPro" id="IPR007127">
    <property type="entry name" value="RNA_pol_sigma_70_r1_1"/>
</dbReference>
<proteinExistence type="predicted"/>
<dbReference type="GO" id="GO:0003677">
    <property type="term" value="F:DNA binding"/>
    <property type="evidence" value="ECO:0007669"/>
    <property type="project" value="InterPro"/>
</dbReference>
<feature type="domain" description="RNA polymerase sigma factor 70 region 1.1" evidence="2">
    <location>
        <begin position="47"/>
        <end position="74"/>
    </location>
</feature>
<feature type="compositionally biased region" description="Basic and acidic residues" evidence="1">
    <location>
        <begin position="1"/>
        <end position="12"/>
    </location>
</feature>
<dbReference type="Gene3D" id="1.10.220.120">
    <property type="entry name" value="Sigma-70 factor, region 1.1"/>
    <property type="match status" value="1"/>
</dbReference>
<evidence type="ECO:0000259" key="2">
    <source>
        <dbReference type="Pfam" id="PF03979"/>
    </source>
</evidence>
<dbReference type="AlphaFoldDB" id="A0A382T1L2"/>
<accession>A0A382T1L2</accession>
<dbReference type="InterPro" id="IPR042189">
    <property type="entry name" value="RNA_pol_sigma_70_r1_1_sf"/>
</dbReference>
<feature type="non-terminal residue" evidence="3">
    <location>
        <position position="74"/>
    </location>
</feature>
<dbReference type="Pfam" id="PF03979">
    <property type="entry name" value="Sigma70_r1_1"/>
    <property type="match status" value="1"/>
</dbReference>
<feature type="compositionally biased region" description="Acidic residues" evidence="1">
    <location>
        <begin position="16"/>
        <end position="28"/>
    </location>
</feature>
<protein>
    <recommendedName>
        <fullName evidence="2">RNA polymerase sigma factor 70 region 1.1 domain-containing protein</fullName>
    </recommendedName>
</protein>
<evidence type="ECO:0000313" key="3">
    <source>
        <dbReference type="EMBL" id="SVD15956.1"/>
    </source>
</evidence>
<sequence length="74" mass="8194">MPDKTNKNKDNLVDDSTTEADELVDVDDLQSVLTQNDDEIGSSDEKGQEPLQLLLAKGKKEGFITYAELNENLP</sequence>